<accession>A0A4C1XHR5</accession>
<gene>
    <name evidence="1" type="ORF">EVAR_97281_1</name>
</gene>
<comment type="caution">
    <text evidence="1">The sequence shown here is derived from an EMBL/GenBank/DDBJ whole genome shotgun (WGS) entry which is preliminary data.</text>
</comment>
<protein>
    <submittedName>
        <fullName evidence="1">Uncharacterized protein</fullName>
    </submittedName>
</protein>
<proteinExistence type="predicted"/>
<evidence type="ECO:0000313" key="1">
    <source>
        <dbReference type="EMBL" id="GBP61839.1"/>
    </source>
</evidence>
<dbReference type="Proteomes" id="UP000299102">
    <property type="component" value="Unassembled WGS sequence"/>
</dbReference>
<sequence length="200" mass="22723">MCERAPPPHSAARCEMCKQMQPRPAAVVDLTLYSSGSEHVHCAVKKLLPALDRFYGGPPSRADRSRRRASISTRVDVAISRDSLSDRLRRSRFAYRASRHFIRLQKQRDITPINRREVIQRETIPTTSSGRRGVRPIVVPRRVAFKTDARTLFIYTTADELTNFSLHAHLSPRAGGRRPQHKLHPHMAGSTAPALYFDTF</sequence>
<dbReference type="EMBL" id="BGZK01000824">
    <property type="protein sequence ID" value="GBP61839.1"/>
    <property type="molecule type" value="Genomic_DNA"/>
</dbReference>
<evidence type="ECO:0000313" key="2">
    <source>
        <dbReference type="Proteomes" id="UP000299102"/>
    </source>
</evidence>
<organism evidence="1 2">
    <name type="scientific">Eumeta variegata</name>
    <name type="common">Bagworm moth</name>
    <name type="synonym">Eumeta japonica</name>
    <dbReference type="NCBI Taxonomy" id="151549"/>
    <lineage>
        <taxon>Eukaryota</taxon>
        <taxon>Metazoa</taxon>
        <taxon>Ecdysozoa</taxon>
        <taxon>Arthropoda</taxon>
        <taxon>Hexapoda</taxon>
        <taxon>Insecta</taxon>
        <taxon>Pterygota</taxon>
        <taxon>Neoptera</taxon>
        <taxon>Endopterygota</taxon>
        <taxon>Lepidoptera</taxon>
        <taxon>Glossata</taxon>
        <taxon>Ditrysia</taxon>
        <taxon>Tineoidea</taxon>
        <taxon>Psychidae</taxon>
        <taxon>Oiketicinae</taxon>
        <taxon>Eumeta</taxon>
    </lineage>
</organism>
<reference evidence="1 2" key="1">
    <citation type="journal article" date="2019" name="Commun. Biol.">
        <title>The bagworm genome reveals a unique fibroin gene that provides high tensile strength.</title>
        <authorList>
            <person name="Kono N."/>
            <person name="Nakamura H."/>
            <person name="Ohtoshi R."/>
            <person name="Tomita M."/>
            <person name="Numata K."/>
            <person name="Arakawa K."/>
        </authorList>
    </citation>
    <scope>NUCLEOTIDE SEQUENCE [LARGE SCALE GENOMIC DNA]</scope>
</reference>
<name>A0A4C1XHR5_EUMVA</name>
<keyword evidence="2" id="KW-1185">Reference proteome</keyword>
<dbReference type="AlphaFoldDB" id="A0A4C1XHR5"/>